<evidence type="ECO:0000256" key="1">
    <source>
        <dbReference type="ARBA" id="ARBA00004651"/>
    </source>
</evidence>
<keyword evidence="7 8" id="KW-0472">Membrane</keyword>
<reference evidence="10 11" key="1">
    <citation type="submission" date="2013-08" db="EMBL/GenBank/DDBJ databases">
        <authorList>
            <person name="Weinstock G."/>
            <person name="Sodergren E."/>
            <person name="Wylie T."/>
            <person name="Fulton L."/>
            <person name="Fulton R."/>
            <person name="Fronick C."/>
            <person name="O'Laughlin M."/>
            <person name="Godfrey J."/>
            <person name="Miner T."/>
            <person name="Herter B."/>
            <person name="Appelbaum E."/>
            <person name="Cordes M."/>
            <person name="Lek S."/>
            <person name="Wollam A."/>
            <person name="Pepin K.H."/>
            <person name="Palsikar V.B."/>
            <person name="Mitreva M."/>
            <person name="Wilson R.K."/>
        </authorList>
    </citation>
    <scope>NUCLEOTIDE SEQUENCE [LARGE SCALE GENOMIC DNA]</scope>
    <source>
        <strain evidence="10 11">ATCC 700332</strain>
    </source>
</reference>
<organism evidence="10 11">
    <name type="scientific">Treponema lecithinolyticum ATCC 700332</name>
    <dbReference type="NCBI Taxonomy" id="1321815"/>
    <lineage>
        <taxon>Bacteria</taxon>
        <taxon>Pseudomonadati</taxon>
        <taxon>Spirochaetota</taxon>
        <taxon>Spirochaetia</taxon>
        <taxon>Spirochaetales</taxon>
        <taxon>Treponemataceae</taxon>
        <taxon>Treponema</taxon>
    </lineage>
</organism>
<dbReference type="InterPro" id="IPR000515">
    <property type="entry name" value="MetI-like"/>
</dbReference>
<evidence type="ECO:0000256" key="5">
    <source>
        <dbReference type="ARBA" id="ARBA00022692"/>
    </source>
</evidence>
<feature type="transmembrane region" description="Helical" evidence="8">
    <location>
        <begin position="142"/>
        <end position="161"/>
    </location>
</feature>
<keyword evidence="11" id="KW-1185">Reference proteome</keyword>
<feature type="transmembrane region" description="Helical" evidence="8">
    <location>
        <begin position="12"/>
        <end position="37"/>
    </location>
</feature>
<evidence type="ECO:0000256" key="6">
    <source>
        <dbReference type="ARBA" id="ARBA00022989"/>
    </source>
</evidence>
<dbReference type="CDD" id="cd06261">
    <property type="entry name" value="TM_PBP2"/>
    <property type="match status" value="1"/>
</dbReference>
<evidence type="ECO:0000313" key="10">
    <source>
        <dbReference type="EMBL" id="ERJ91760.1"/>
    </source>
</evidence>
<dbReference type="Pfam" id="PF00528">
    <property type="entry name" value="BPD_transp_1"/>
    <property type="match status" value="1"/>
</dbReference>
<accession>A0ABN0NWL2</accession>
<keyword evidence="5 8" id="KW-0812">Transmembrane</keyword>
<feature type="transmembrane region" description="Helical" evidence="8">
    <location>
        <begin position="109"/>
        <end position="130"/>
    </location>
</feature>
<evidence type="ECO:0000256" key="2">
    <source>
        <dbReference type="ARBA" id="ARBA00020515"/>
    </source>
</evidence>
<dbReference type="EMBL" id="AWVH01000043">
    <property type="protein sequence ID" value="ERJ91760.1"/>
    <property type="molecule type" value="Genomic_DNA"/>
</dbReference>
<feature type="transmembrane region" description="Helical" evidence="8">
    <location>
        <begin position="78"/>
        <end position="102"/>
    </location>
</feature>
<feature type="transmembrane region" description="Helical" evidence="8">
    <location>
        <begin position="190"/>
        <end position="211"/>
    </location>
</feature>
<evidence type="ECO:0000256" key="4">
    <source>
        <dbReference type="ARBA" id="ARBA00022475"/>
    </source>
</evidence>
<gene>
    <name evidence="10" type="ORF">HMPREF9193_01984</name>
</gene>
<feature type="transmembrane region" description="Helical" evidence="8">
    <location>
        <begin position="246"/>
        <end position="265"/>
    </location>
</feature>
<dbReference type="PANTHER" id="PTHR43744:SF8">
    <property type="entry name" value="SN-GLYCEROL-3-PHOSPHATE TRANSPORT SYSTEM PERMEASE PROTEIN UGPE"/>
    <property type="match status" value="1"/>
</dbReference>
<keyword evidence="6 8" id="KW-1133">Transmembrane helix</keyword>
<dbReference type="InterPro" id="IPR035906">
    <property type="entry name" value="MetI-like_sf"/>
</dbReference>
<evidence type="ECO:0000256" key="8">
    <source>
        <dbReference type="RuleBase" id="RU363032"/>
    </source>
</evidence>
<name>A0ABN0NWL2_TRELE</name>
<keyword evidence="3 8" id="KW-0813">Transport</keyword>
<evidence type="ECO:0000256" key="7">
    <source>
        <dbReference type="ARBA" id="ARBA00023136"/>
    </source>
</evidence>
<comment type="caution">
    <text evidence="10">The sequence shown here is derived from an EMBL/GenBank/DDBJ whole genome shotgun (WGS) entry which is preliminary data.</text>
</comment>
<dbReference type="PANTHER" id="PTHR43744">
    <property type="entry name" value="ABC TRANSPORTER PERMEASE PROTEIN MG189-RELATED-RELATED"/>
    <property type="match status" value="1"/>
</dbReference>
<protein>
    <recommendedName>
        <fullName evidence="2">sn-glycerol-3-phosphate transport system permease protein UgpE</fullName>
    </recommendedName>
</protein>
<evidence type="ECO:0000313" key="11">
    <source>
        <dbReference type="Proteomes" id="UP000016649"/>
    </source>
</evidence>
<evidence type="ECO:0000256" key="3">
    <source>
        <dbReference type="ARBA" id="ARBA00022448"/>
    </source>
</evidence>
<proteinExistence type="inferred from homology"/>
<dbReference type="SUPFAM" id="SSF161098">
    <property type="entry name" value="MetI-like"/>
    <property type="match status" value="1"/>
</dbReference>
<feature type="domain" description="ABC transmembrane type-1" evidence="9">
    <location>
        <begin position="74"/>
        <end position="265"/>
    </location>
</feature>
<dbReference type="PROSITE" id="PS50928">
    <property type="entry name" value="ABC_TM1"/>
    <property type="match status" value="1"/>
</dbReference>
<dbReference type="Gene3D" id="1.10.3720.10">
    <property type="entry name" value="MetI-like"/>
    <property type="match status" value="1"/>
</dbReference>
<sequence length="280" mass="31708">MITKNRGYGIKILFYTLGTVLTVLWLFPIAIAIFTAFKSMDEIMGNPYMWKIPHRWVFSNFVRAWTNAGMGRYVMNTFIITVPSLLGTLFVSSLGAFALAFYKFKLNRTVLIIFISGMLIPFQMLLIPVYRFSDRAGLINTLHGVILFHAAFQSGFCTFFLRNFMKQIPFSLIEVSRIDGTSEFTIYRRIILPLCVSSFAALSVLEFTWIWNDLLWALILLQSDKLKPVTLGLANMQGQYVTNYNMIASGSIIAAAVPLAVFLVFQRYFIDGMTVGAVKG</sequence>
<comment type="similarity">
    <text evidence="8">Belongs to the binding-protein-dependent transport system permease family.</text>
</comment>
<dbReference type="RefSeq" id="WP_021686157.1">
    <property type="nucleotide sequence ID" value="NZ_KI260554.1"/>
</dbReference>
<dbReference type="Proteomes" id="UP000016649">
    <property type="component" value="Unassembled WGS sequence"/>
</dbReference>
<keyword evidence="4" id="KW-1003">Cell membrane</keyword>
<comment type="subcellular location">
    <subcellularLocation>
        <location evidence="1 8">Cell membrane</location>
        <topology evidence="1 8">Multi-pass membrane protein</topology>
    </subcellularLocation>
</comment>
<evidence type="ECO:0000259" key="9">
    <source>
        <dbReference type="PROSITE" id="PS50928"/>
    </source>
</evidence>